<keyword evidence="5 6" id="KW-0472">Membrane</keyword>
<sequence>MGMSVAEHRAVLRRAVTPPWLRWWLVAVLAAVACYYLGQWQWGRYEDKAARADRIERHYAAPAQPVGEVLGTSPVPLEREWTRVQARGEYLDGDLLARNRPRDGVYGYEVLSRLELDDGSVLVVDRGWIPNSDEGAEVRPDVPAPPSGQVEVTGWVRQGERSLDRDPIPGQLSSINLAEASQEWGDQALLGGYVVRQQEQPAADPTPLDLDAPDTGTGPHLAYAIQWWLVIPAVFVLIWFFVRREERDAAAALEDEQVPDETTAAPPPRRTKVRIWDEEDG</sequence>
<dbReference type="PANTHER" id="PTHR23427">
    <property type="entry name" value="SURFEIT LOCUS PROTEIN"/>
    <property type="match status" value="1"/>
</dbReference>
<dbReference type="PANTHER" id="PTHR23427:SF2">
    <property type="entry name" value="SURFEIT LOCUS PROTEIN 1"/>
    <property type="match status" value="1"/>
</dbReference>
<feature type="transmembrane region" description="Helical" evidence="6">
    <location>
        <begin position="20"/>
        <end position="38"/>
    </location>
</feature>
<protein>
    <recommendedName>
        <fullName evidence="6">SURF1-like protein</fullName>
    </recommendedName>
</protein>
<evidence type="ECO:0000256" key="6">
    <source>
        <dbReference type="RuleBase" id="RU363076"/>
    </source>
</evidence>
<feature type="transmembrane region" description="Helical" evidence="6">
    <location>
        <begin position="221"/>
        <end position="242"/>
    </location>
</feature>
<dbReference type="PROSITE" id="PS50895">
    <property type="entry name" value="SURF1"/>
    <property type="match status" value="1"/>
</dbReference>
<evidence type="ECO:0000256" key="5">
    <source>
        <dbReference type="ARBA" id="ARBA00023136"/>
    </source>
</evidence>
<gene>
    <name evidence="8" type="ORF">AWH69_12145</name>
</gene>
<dbReference type="Proteomes" id="UP000076976">
    <property type="component" value="Unassembled WGS sequence"/>
</dbReference>
<organism evidence="8 9">
    <name type="scientific">Janibacter melonis</name>
    <dbReference type="NCBI Taxonomy" id="262209"/>
    <lineage>
        <taxon>Bacteria</taxon>
        <taxon>Bacillati</taxon>
        <taxon>Actinomycetota</taxon>
        <taxon>Actinomycetes</taxon>
        <taxon>Micrococcales</taxon>
        <taxon>Intrasporangiaceae</taxon>
        <taxon>Janibacter</taxon>
    </lineage>
</organism>
<dbReference type="InterPro" id="IPR045214">
    <property type="entry name" value="Surf1/Surf4"/>
</dbReference>
<dbReference type="AlphaFoldDB" id="A0A176QBI3"/>
<evidence type="ECO:0000313" key="9">
    <source>
        <dbReference type="Proteomes" id="UP000076976"/>
    </source>
</evidence>
<evidence type="ECO:0000313" key="8">
    <source>
        <dbReference type="EMBL" id="OAB87111.1"/>
    </source>
</evidence>
<comment type="subcellular location">
    <subcellularLocation>
        <location evidence="6">Cell membrane</location>
        <topology evidence="6">Multi-pass membrane protein</topology>
    </subcellularLocation>
    <subcellularLocation>
        <location evidence="1">Membrane</location>
    </subcellularLocation>
</comment>
<dbReference type="InterPro" id="IPR002994">
    <property type="entry name" value="Surf1/Shy1"/>
</dbReference>
<accession>A0A176QBI3</accession>
<dbReference type="STRING" id="262209.AWH69_12145"/>
<keyword evidence="9" id="KW-1185">Reference proteome</keyword>
<keyword evidence="4 6" id="KW-1133">Transmembrane helix</keyword>
<evidence type="ECO:0000256" key="4">
    <source>
        <dbReference type="ARBA" id="ARBA00022989"/>
    </source>
</evidence>
<feature type="region of interest" description="Disordered" evidence="7">
    <location>
        <begin position="251"/>
        <end position="281"/>
    </location>
</feature>
<dbReference type="Pfam" id="PF02104">
    <property type="entry name" value="SURF1"/>
    <property type="match status" value="1"/>
</dbReference>
<dbReference type="GO" id="GO:0005886">
    <property type="term" value="C:plasma membrane"/>
    <property type="evidence" value="ECO:0007669"/>
    <property type="project" value="UniProtKB-SubCell"/>
</dbReference>
<evidence type="ECO:0000256" key="2">
    <source>
        <dbReference type="ARBA" id="ARBA00007165"/>
    </source>
</evidence>
<evidence type="ECO:0000256" key="3">
    <source>
        <dbReference type="ARBA" id="ARBA00022692"/>
    </source>
</evidence>
<evidence type="ECO:0000256" key="7">
    <source>
        <dbReference type="SAM" id="MobiDB-lite"/>
    </source>
</evidence>
<proteinExistence type="inferred from homology"/>
<comment type="similarity">
    <text evidence="2 6">Belongs to the SURF1 family.</text>
</comment>
<dbReference type="CDD" id="cd06662">
    <property type="entry name" value="SURF1"/>
    <property type="match status" value="1"/>
</dbReference>
<evidence type="ECO:0000256" key="1">
    <source>
        <dbReference type="ARBA" id="ARBA00004370"/>
    </source>
</evidence>
<dbReference type="EMBL" id="LQZG01000003">
    <property type="protein sequence ID" value="OAB87111.1"/>
    <property type="molecule type" value="Genomic_DNA"/>
</dbReference>
<keyword evidence="6" id="KW-1003">Cell membrane</keyword>
<name>A0A176QBI3_9MICO</name>
<reference evidence="8 9" key="1">
    <citation type="submission" date="2016-01" db="EMBL/GenBank/DDBJ databases">
        <title>Janibacter melonis strain CD11_4 genome sequencing and assembly.</title>
        <authorList>
            <person name="Nair G.R."/>
            <person name="Kaur G."/>
            <person name="Chander A.M."/>
            <person name="Mayilraj S."/>
        </authorList>
    </citation>
    <scope>NUCLEOTIDE SEQUENCE [LARGE SCALE GENOMIC DNA]</scope>
    <source>
        <strain evidence="8 9">CD11-4</strain>
    </source>
</reference>
<comment type="caution">
    <text evidence="8">The sequence shown here is derived from an EMBL/GenBank/DDBJ whole genome shotgun (WGS) entry which is preliminary data.</text>
</comment>
<keyword evidence="3 6" id="KW-0812">Transmembrane</keyword>